<evidence type="ECO:0000256" key="2">
    <source>
        <dbReference type="ARBA" id="ARBA00022512"/>
    </source>
</evidence>
<accession>A0A512C6Q0</accession>
<evidence type="ECO:0000313" key="7">
    <source>
        <dbReference type="Proteomes" id="UP000321301"/>
    </source>
</evidence>
<dbReference type="InterPro" id="IPR032675">
    <property type="entry name" value="LRR_dom_sf"/>
</dbReference>
<keyword evidence="7" id="KW-1185">Reference proteome</keyword>
<proteinExistence type="predicted"/>
<dbReference type="Gene3D" id="3.80.10.10">
    <property type="entry name" value="Ribonuclease Inhibitor"/>
    <property type="match status" value="1"/>
</dbReference>
<evidence type="ECO:0000256" key="1">
    <source>
        <dbReference type="ARBA" id="ARBA00004191"/>
    </source>
</evidence>
<dbReference type="Proteomes" id="UP000321301">
    <property type="component" value="Unassembled WGS sequence"/>
</dbReference>
<comment type="subcellular location">
    <subcellularLocation>
        <location evidence="1">Secreted</location>
        <location evidence="1">Cell wall</location>
    </subcellularLocation>
</comment>
<evidence type="ECO:0000256" key="5">
    <source>
        <dbReference type="ARBA" id="ARBA00023180"/>
    </source>
</evidence>
<dbReference type="InterPro" id="IPR036941">
    <property type="entry name" value="Rcpt_L-dom_sf"/>
</dbReference>
<dbReference type="AlphaFoldDB" id="A0A512C6Q0"/>
<dbReference type="InterPro" id="IPR051648">
    <property type="entry name" value="CWI-Assembly_Regulator"/>
</dbReference>
<keyword evidence="3" id="KW-0964">Secreted</keyword>
<evidence type="ECO:0000256" key="4">
    <source>
        <dbReference type="ARBA" id="ARBA00022729"/>
    </source>
</evidence>
<dbReference type="Gene3D" id="3.80.20.20">
    <property type="entry name" value="Receptor L-domain"/>
    <property type="match status" value="1"/>
</dbReference>
<dbReference type="SUPFAM" id="SSF52058">
    <property type="entry name" value="L domain-like"/>
    <property type="match status" value="1"/>
</dbReference>
<reference evidence="6 7" key="1">
    <citation type="submission" date="2019-07" db="EMBL/GenBank/DDBJ databases">
        <title>Whole genome shotgun sequence of Cyclobacterium qasimii NBRC 106168.</title>
        <authorList>
            <person name="Hosoyama A."/>
            <person name="Uohara A."/>
            <person name="Ohji S."/>
            <person name="Ichikawa N."/>
        </authorList>
    </citation>
    <scope>NUCLEOTIDE SEQUENCE [LARGE SCALE GENOMIC DNA]</scope>
    <source>
        <strain evidence="6 7">NBRC 106168</strain>
    </source>
</reference>
<dbReference type="RefSeq" id="WP_040415916.1">
    <property type="nucleotide sequence ID" value="NZ_BJYV01000001.1"/>
</dbReference>
<dbReference type="PANTHER" id="PTHR31018">
    <property type="entry name" value="SPORULATION-SPECIFIC PROTEIN-RELATED"/>
    <property type="match status" value="1"/>
</dbReference>
<keyword evidence="2" id="KW-0134">Cell wall</keyword>
<protein>
    <submittedName>
        <fullName evidence="6">Uncharacterized protein</fullName>
    </submittedName>
</protein>
<organism evidence="6 7">
    <name type="scientific">Cyclobacterium qasimii</name>
    <dbReference type="NCBI Taxonomy" id="1350429"/>
    <lineage>
        <taxon>Bacteria</taxon>
        <taxon>Pseudomonadati</taxon>
        <taxon>Bacteroidota</taxon>
        <taxon>Cytophagia</taxon>
        <taxon>Cytophagales</taxon>
        <taxon>Cyclobacteriaceae</taxon>
        <taxon>Cyclobacterium</taxon>
    </lineage>
</organism>
<dbReference type="PANTHER" id="PTHR31018:SF3">
    <property type="entry name" value="RECEPTOR PROTEIN-TYROSINE KINASE"/>
    <property type="match status" value="1"/>
</dbReference>
<name>A0A512C6Q0_9BACT</name>
<comment type="caution">
    <text evidence="6">The sequence shown here is derived from an EMBL/GenBank/DDBJ whole genome shotgun (WGS) entry which is preliminary data.</text>
</comment>
<gene>
    <name evidence="6" type="ORF">CQA01_03540</name>
</gene>
<evidence type="ECO:0000313" key="6">
    <source>
        <dbReference type="EMBL" id="GEO19820.1"/>
    </source>
</evidence>
<sequence>MIKLYLKSRILFLVVFILLGASLHSCEEAEGPDVNPDPIANPGENPKTEEKLPAVIVKIAKTSNTSSRQLRITAYSKAIITIQTADGDTTSYNSKNIQVQDMEDHYLTEKIILPEGSYQVVAFYVLDDNNDIVEATPKKNATLSENQDLSLPLAFDLQSIETEIGEEAEMEISMQVVAAEGHSPADFGFQSFALDIVTATSNKIFIAMVTDTRLMDFLSGSVEITADGEVITQELIAGINESVTLPIAESYAILLKSFNFDDFTDTLTLDQLKDYAEQPLIVEMKEAGFKCAEGDFPEVLVLTTQTDLNSWAMRCGKSTIASLIIEGDGGEDPIVDLSPLELITYVYDEIQIRNTTHLKNLHGLQNINQSVWKLTVEKNIGLETLEGLSLSDNQSLNLTIADNPSLLNLYGLEEIKKLGSVFINHNAKLINFKGLDQVQEIDYMEVTDNDAQISFEGLYNVRHIGSLEIKGIDIVNFEDFRNVETIGSLRLTYMYDLMDFTGFTGAVTSSLDLDSNNLTSLKGLRVADEMQFLTLYGNTSLRDIKELTNLKKIKRRLNIIGNTNLPTLEGLENLISVDLSSNIEIANNDWLTDYCALSKLVNEGTHPEITINNNGYNPTLEQIQGEGCKGEIEW</sequence>
<evidence type="ECO:0000256" key="3">
    <source>
        <dbReference type="ARBA" id="ARBA00022525"/>
    </source>
</evidence>
<dbReference type="EMBL" id="BJYV01000001">
    <property type="protein sequence ID" value="GEO19820.1"/>
    <property type="molecule type" value="Genomic_DNA"/>
</dbReference>
<keyword evidence="5" id="KW-0325">Glycoprotein</keyword>
<dbReference type="GO" id="GO:0030313">
    <property type="term" value="C:cell envelope"/>
    <property type="evidence" value="ECO:0007669"/>
    <property type="project" value="UniProtKB-SubCell"/>
</dbReference>
<keyword evidence="4" id="KW-0732">Signal</keyword>